<proteinExistence type="predicted"/>
<reference evidence="2" key="1">
    <citation type="journal article" date="1997" name="Gene">
        <title>The complete nucleotide sequence and functional organization of Bacillus subtilis bacteriophage SPP1.</title>
        <authorList>
            <person name="Alonso J.C."/>
            <person name="Luder G."/>
            <person name="Stiege A.C."/>
            <person name="Chai S."/>
            <person name="Weise F."/>
            <person name="Trautner T.A."/>
        </authorList>
    </citation>
    <scope>NUCLEOTIDE SEQUENCE [LARGE SCALE GENOMIC DNA]</scope>
</reference>
<sequence>MNSASSSIHMPATGNLLALIDLIFCTSSPPRKIMLFPLGMYVSLSGDLLTFQRWPTSSMSIASLSCSNTDCSTVLYTRLMTKNVIGIIIISKMIHIAI</sequence>
<organism evidence="1 2">
    <name type="scientific">Bacillus phage SPP1</name>
    <name type="common">Bacteriophage SPP1</name>
    <dbReference type="NCBI Taxonomy" id="10724"/>
    <lineage>
        <taxon>Viruses</taxon>
        <taxon>Duplodnaviria</taxon>
        <taxon>Heunggongvirae</taxon>
        <taxon>Uroviricota</taxon>
        <taxon>Caudoviricetes</taxon>
        <taxon>Trautnerviridae</taxon>
        <taxon>Polsinellivirinae</taxon>
        <taxon>Rivavirus</taxon>
        <taxon>Rivavirus SPP1</taxon>
    </lineage>
</organism>
<dbReference type="Proteomes" id="UP000002559">
    <property type="component" value="Segment"/>
</dbReference>
<organismHost>
    <name type="scientific">Bacillus subtilis</name>
    <dbReference type="NCBI Taxonomy" id="1423"/>
</organismHost>
<accession>O48436</accession>
<keyword evidence="2" id="KW-1185">Reference proteome</keyword>
<protein>
    <submittedName>
        <fullName evidence="1">Bacteriophage SPP1 complete nucleotide sequence</fullName>
    </submittedName>
</protein>
<name>O48436_BPSPP</name>
<evidence type="ECO:0000313" key="1">
    <source>
        <dbReference type="EMBL" id="CAA66574.1"/>
    </source>
</evidence>
<dbReference type="RefSeq" id="NP_690655.1">
    <property type="nucleotide sequence ID" value="NC_004166.2"/>
</dbReference>
<dbReference type="EMBL" id="X97918">
    <property type="protein sequence ID" value="CAA66574.1"/>
    <property type="molecule type" value="Genomic_DNA"/>
</dbReference>
<dbReference type="PIR" id="T42264">
    <property type="entry name" value="T42264"/>
</dbReference>
<evidence type="ECO:0000313" key="2">
    <source>
        <dbReference type="Proteomes" id="UP000002559"/>
    </source>
</evidence>
<dbReference type="KEGG" id="vg:955256"/>
<dbReference type="GeneID" id="955256"/>